<keyword evidence="3" id="KW-1003">Cell membrane</keyword>
<gene>
    <name evidence="8" type="ORF">Bandiella_00409</name>
</gene>
<evidence type="ECO:0000256" key="4">
    <source>
        <dbReference type="ARBA" id="ARBA00022692"/>
    </source>
</evidence>
<dbReference type="RefSeq" id="WP_323733155.1">
    <property type="nucleotide sequence ID" value="NZ_CP110820.1"/>
</dbReference>
<dbReference type="Pfam" id="PF03547">
    <property type="entry name" value="Mem_trans"/>
    <property type="match status" value="1"/>
</dbReference>
<comment type="subcellular location">
    <subcellularLocation>
        <location evidence="1">Membrane</location>
        <topology evidence="1">Multi-pass membrane protein</topology>
    </subcellularLocation>
</comment>
<evidence type="ECO:0000256" key="5">
    <source>
        <dbReference type="ARBA" id="ARBA00022989"/>
    </source>
</evidence>
<evidence type="ECO:0000313" key="8">
    <source>
        <dbReference type="EMBL" id="WPX96300.1"/>
    </source>
</evidence>
<organism evidence="8 9">
    <name type="scientific">Candidatus Bandiella euplotis</name>
    <dbReference type="NCBI Taxonomy" id="1664265"/>
    <lineage>
        <taxon>Bacteria</taxon>
        <taxon>Pseudomonadati</taxon>
        <taxon>Pseudomonadota</taxon>
        <taxon>Alphaproteobacteria</taxon>
        <taxon>Rickettsiales</taxon>
        <taxon>Candidatus Midichloriaceae</taxon>
        <taxon>Candidatus Bandiella</taxon>
    </lineage>
</organism>
<feature type="transmembrane region" description="Helical" evidence="7">
    <location>
        <begin position="60"/>
        <end position="81"/>
    </location>
</feature>
<keyword evidence="5 7" id="KW-1133">Transmembrane helix</keyword>
<keyword evidence="2" id="KW-0813">Transport</keyword>
<protein>
    <submittedName>
        <fullName evidence="8">Permease</fullName>
    </submittedName>
</protein>
<evidence type="ECO:0000256" key="2">
    <source>
        <dbReference type="ARBA" id="ARBA00022448"/>
    </source>
</evidence>
<feature type="transmembrane region" description="Helical" evidence="7">
    <location>
        <begin position="280"/>
        <end position="299"/>
    </location>
</feature>
<evidence type="ECO:0000313" key="9">
    <source>
        <dbReference type="Proteomes" id="UP001327219"/>
    </source>
</evidence>
<dbReference type="PANTHER" id="PTHR36838:SF1">
    <property type="entry name" value="SLR1864 PROTEIN"/>
    <property type="match status" value="1"/>
</dbReference>
<proteinExistence type="predicted"/>
<feature type="transmembrane region" description="Helical" evidence="7">
    <location>
        <begin position="191"/>
        <end position="210"/>
    </location>
</feature>
<feature type="transmembrane region" description="Helical" evidence="7">
    <location>
        <begin position="93"/>
        <end position="115"/>
    </location>
</feature>
<reference evidence="8 9" key="1">
    <citation type="submission" date="2022-11" db="EMBL/GenBank/DDBJ databases">
        <title>Host association and intracellularity evolved multiple times independently in the Rickettsiales.</title>
        <authorList>
            <person name="Castelli M."/>
            <person name="Nardi T."/>
            <person name="Gammuto L."/>
            <person name="Bellinzona G."/>
            <person name="Sabaneyeva E."/>
            <person name="Potekhin A."/>
            <person name="Serra V."/>
            <person name="Petroni G."/>
            <person name="Sassera D."/>
        </authorList>
    </citation>
    <scope>NUCLEOTIDE SEQUENCE [LARGE SCALE GENOMIC DNA]</scope>
    <source>
        <strain evidence="8 9">NDG2</strain>
    </source>
</reference>
<feature type="transmembrane region" description="Helical" evidence="7">
    <location>
        <begin position="250"/>
        <end position="274"/>
    </location>
</feature>
<feature type="transmembrane region" description="Helical" evidence="7">
    <location>
        <begin position="122"/>
        <end position="142"/>
    </location>
</feature>
<dbReference type="EMBL" id="CP110820">
    <property type="protein sequence ID" value="WPX96300.1"/>
    <property type="molecule type" value="Genomic_DNA"/>
</dbReference>
<dbReference type="PANTHER" id="PTHR36838">
    <property type="entry name" value="AUXIN EFFLUX CARRIER FAMILY PROTEIN"/>
    <property type="match status" value="1"/>
</dbReference>
<keyword evidence="9" id="KW-1185">Reference proteome</keyword>
<evidence type="ECO:0000256" key="7">
    <source>
        <dbReference type="SAM" id="Phobius"/>
    </source>
</evidence>
<keyword evidence="4 7" id="KW-0812">Transmembrane</keyword>
<sequence>MSFFSLLSKILPLYIIAIQGYIAGKLYEIDTKSLSKLMFHFILPVIFFDVALNTKIELKYAILPVICFTASCALMGIGFYIASKLFNDGRETVIAYAAGSVNTSSVGLSIVLLVFDDEHIRIFMLSSIGIVLFVYSVGYIVISSNTDSWKKMSYDLIRLPPIYAFIMGLCGNLFDIQLFDGFNHLFSQMRTTYLVLGMLVFGLSLSKVNFSVGKTFISLFIVLKTIISPGIYLLFILLDKFVLHIYDNEMYKLLFTISALPTGVDCIVLCSLYHKHPEKAAVGVLIGTLIATIYIPFFLQFF</sequence>
<evidence type="ECO:0000256" key="3">
    <source>
        <dbReference type="ARBA" id="ARBA00022475"/>
    </source>
</evidence>
<dbReference type="PRINTS" id="PR00173">
    <property type="entry name" value="EDTRNSPORT"/>
</dbReference>
<accession>A0ABZ0UN88</accession>
<name>A0ABZ0UN88_9RICK</name>
<feature type="transmembrane region" description="Helical" evidence="7">
    <location>
        <begin position="33"/>
        <end position="53"/>
    </location>
</feature>
<feature type="transmembrane region" description="Helical" evidence="7">
    <location>
        <begin position="7"/>
        <end position="27"/>
    </location>
</feature>
<dbReference type="Proteomes" id="UP001327219">
    <property type="component" value="Chromosome"/>
</dbReference>
<keyword evidence="6 7" id="KW-0472">Membrane</keyword>
<feature type="transmembrane region" description="Helical" evidence="7">
    <location>
        <begin position="216"/>
        <end position="238"/>
    </location>
</feature>
<evidence type="ECO:0000256" key="6">
    <source>
        <dbReference type="ARBA" id="ARBA00023136"/>
    </source>
</evidence>
<dbReference type="InterPro" id="IPR004776">
    <property type="entry name" value="Mem_transp_PIN-like"/>
</dbReference>
<evidence type="ECO:0000256" key="1">
    <source>
        <dbReference type="ARBA" id="ARBA00004141"/>
    </source>
</evidence>